<gene>
    <name evidence="2" type="ORF">T01_10409</name>
</gene>
<evidence type="ECO:0000256" key="1">
    <source>
        <dbReference type="SAM" id="MobiDB-lite"/>
    </source>
</evidence>
<dbReference type="Proteomes" id="UP000054776">
    <property type="component" value="Unassembled WGS sequence"/>
</dbReference>
<sequence length="68" mass="7881">MKYLRNSIQICSDNSCEQPLMLRQWPVGMDVSGDSSSRNTDQEKQNVLDRDLLINFTTLKSMQELDSR</sequence>
<dbReference type="EMBL" id="JYDH01000004">
    <property type="protein sequence ID" value="KRY42308.1"/>
    <property type="molecule type" value="Genomic_DNA"/>
</dbReference>
<evidence type="ECO:0000313" key="3">
    <source>
        <dbReference type="Proteomes" id="UP000054776"/>
    </source>
</evidence>
<dbReference type="AlphaFoldDB" id="A0A0V1BZ08"/>
<dbReference type="InParanoid" id="A0A0V1BZ08"/>
<keyword evidence="3" id="KW-1185">Reference proteome</keyword>
<reference evidence="2 3" key="1">
    <citation type="submission" date="2015-01" db="EMBL/GenBank/DDBJ databases">
        <title>Evolution of Trichinella species and genotypes.</title>
        <authorList>
            <person name="Korhonen P.K."/>
            <person name="Edoardo P."/>
            <person name="Giuseppe L.R."/>
            <person name="Gasser R.B."/>
        </authorList>
    </citation>
    <scope>NUCLEOTIDE SEQUENCE [LARGE SCALE GENOMIC DNA]</scope>
    <source>
        <strain evidence="2">ISS3</strain>
    </source>
</reference>
<evidence type="ECO:0000313" key="2">
    <source>
        <dbReference type="EMBL" id="KRY42308.1"/>
    </source>
</evidence>
<comment type="caution">
    <text evidence="2">The sequence shown here is derived from an EMBL/GenBank/DDBJ whole genome shotgun (WGS) entry which is preliminary data.</text>
</comment>
<accession>A0A0V1BZ08</accession>
<name>A0A0V1BZ08_TRISP</name>
<dbReference type="OrthoDB" id="10296062at2759"/>
<protein>
    <submittedName>
        <fullName evidence="2">Uncharacterized protein</fullName>
    </submittedName>
</protein>
<organism evidence="2 3">
    <name type="scientific">Trichinella spiralis</name>
    <name type="common">Trichina worm</name>
    <dbReference type="NCBI Taxonomy" id="6334"/>
    <lineage>
        <taxon>Eukaryota</taxon>
        <taxon>Metazoa</taxon>
        <taxon>Ecdysozoa</taxon>
        <taxon>Nematoda</taxon>
        <taxon>Enoplea</taxon>
        <taxon>Dorylaimia</taxon>
        <taxon>Trichinellida</taxon>
        <taxon>Trichinellidae</taxon>
        <taxon>Trichinella</taxon>
    </lineage>
</organism>
<proteinExistence type="predicted"/>
<feature type="region of interest" description="Disordered" evidence="1">
    <location>
        <begin position="27"/>
        <end position="46"/>
    </location>
</feature>